<dbReference type="Proteomes" id="UP001557470">
    <property type="component" value="Unassembled WGS sequence"/>
</dbReference>
<evidence type="ECO:0000256" key="2">
    <source>
        <dbReference type="ARBA" id="ARBA00022692"/>
    </source>
</evidence>
<evidence type="ECO:0000313" key="6">
    <source>
        <dbReference type="EMBL" id="KAL0967238.1"/>
    </source>
</evidence>
<evidence type="ECO:0008006" key="8">
    <source>
        <dbReference type="Google" id="ProtNLM"/>
    </source>
</evidence>
<sequence length="246" mass="26973">MVNKCLKRLFYGYNVLLGIAGVLLFVFVILGGTAQKNDLETSVGLVLMGVIAGAFILLSIMGVYGGCKENVVMLRSCLGIMAFGTAYFFYISSKIAISKPKDLELIKESLPVLIKETEFQKTIMVLQENGKCCGINSYKDWVNQIPGSCECPKFMPDPSHCMKVKPTNHGGNWGEKNQSVWIYKDPCGPLILKNYEIILNATIGLFVGLGFLTLIGLALFYLMGVQMKNGQSSSTSEDLHCLNPTS</sequence>
<dbReference type="InterPro" id="IPR018499">
    <property type="entry name" value="Tetraspanin/Peripherin"/>
</dbReference>
<dbReference type="InterPro" id="IPR008952">
    <property type="entry name" value="Tetraspanin_EC2_sf"/>
</dbReference>
<feature type="transmembrane region" description="Helical" evidence="5">
    <location>
        <begin position="43"/>
        <end position="66"/>
    </location>
</feature>
<dbReference type="GO" id="GO:0016020">
    <property type="term" value="C:membrane"/>
    <property type="evidence" value="ECO:0007669"/>
    <property type="project" value="UniProtKB-SubCell"/>
</dbReference>
<dbReference type="Pfam" id="PF00335">
    <property type="entry name" value="Tetraspanin"/>
    <property type="match status" value="1"/>
</dbReference>
<protein>
    <recommendedName>
        <fullName evidence="8">Tetraspanin</fullName>
    </recommendedName>
</protein>
<gene>
    <name evidence="6" type="ORF">UPYG_G00249610</name>
</gene>
<name>A0ABD0WBL8_UMBPY</name>
<comment type="caution">
    <text evidence="6">The sequence shown here is derived from an EMBL/GenBank/DDBJ whole genome shotgun (WGS) entry which is preliminary data.</text>
</comment>
<accession>A0ABD0WBL8</accession>
<keyword evidence="3 5" id="KW-1133">Transmembrane helix</keyword>
<dbReference type="AlphaFoldDB" id="A0ABD0WBL8"/>
<evidence type="ECO:0000256" key="1">
    <source>
        <dbReference type="ARBA" id="ARBA00004141"/>
    </source>
</evidence>
<reference evidence="6 7" key="1">
    <citation type="submission" date="2024-06" db="EMBL/GenBank/DDBJ databases">
        <authorList>
            <person name="Pan Q."/>
            <person name="Wen M."/>
            <person name="Jouanno E."/>
            <person name="Zahm M."/>
            <person name="Klopp C."/>
            <person name="Cabau C."/>
            <person name="Louis A."/>
            <person name="Berthelot C."/>
            <person name="Parey E."/>
            <person name="Roest Crollius H."/>
            <person name="Montfort J."/>
            <person name="Robinson-Rechavi M."/>
            <person name="Bouchez O."/>
            <person name="Lampietro C."/>
            <person name="Lopez Roques C."/>
            <person name="Donnadieu C."/>
            <person name="Postlethwait J."/>
            <person name="Bobe J."/>
            <person name="Verreycken H."/>
            <person name="Guiguen Y."/>
        </authorList>
    </citation>
    <scope>NUCLEOTIDE SEQUENCE [LARGE SCALE GENOMIC DNA]</scope>
    <source>
        <strain evidence="6">Up_M1</strain>
        <tissue evidence="6">Testis</tissue>
    </source>
</reference>
<feature type="transmembrane region" description="Helical" evidence="5">
    <location>
        <begin position="197"/>
        <end position="223"/>
    </location>
</feature>
<dbReference type="Gene3D" id="1.10.1450.10">
    <property type="entry name" value="Tetraspanin"/>
    <property type="match status" value="1"/>
</dbReference>
<feature type="transmembrane region" description="Helical" evidence="5">
    <location>
        <begin position="12"/>
        <end position="31"/>
    </location>
</feature>
<dbReference type="EMBL" id="JAGEUA010000008">
    <property type="protein sequence ID" value="KAL0967238.1"/>
    <property type="molecule type" value="Genomic_DNA"/>
</dbReference>
<keyword evidence="7" id="KW-1185">Reference proteome</keyword>
<keyword evidence="4 5" id="KW-0472">Membrane</keyword>
<dbReference type="SUPFAM" id="SSF48652">
    <property type="entry name" value="Tetraspanin"/>
    <property type="match status" value="1"/>
</dbReference>
<evidence type="ECO:0000313" key="7">
    <source>
        <dbReference type="Proteomes" id="UP001557470"/>
    </source>
</evidence>
<keyword evidence="2 5" id="KW-0812">Transmembrane</keyword>
<organism evidence="6 7">
    <name type="scientific">Umbra pygmaea</name>
    <name type="common">Eastern mudminnow</name>
    <dbReference type="NCBI Taxonomy" id="75934"/>
    <lineage>
        <taxon>Eukaryota</taxon>
        <taxon>Metazoa</taxon>
        <taxon>Chordata</taxon>
        <taxon>Craniata</taxon>
        <taxon>Vertebrata</taxon>
        <taxon>Euteleostomi</taxon>
        <taxon>Actinopterygii</taxon>
        <taxon>Neopterygii</taxon>
        <taxon>Teleostei</taxon>
        <taxon>Protacanthopterygii</taxon>
        <taxon>Esociformes</taxon>
        <taxon>Umbridae</taxon>
        <taxon>Umbra</taxon>
    </lineage>
</organism>
<evidence type="ECO:0000256" key="3">
    <source>
        <dbReference type="ARBA" id="ARBA00022989"/>
    </source>
</evidence>
<feature type="transmembrane region" description="Helical" evidence="5">
    <location>
        <begin position="72"/>
        <end position="91"/>
    </location>
</feature>
<comment type="subcellular location">
    <subcellularLocation>
        <location evidence="1">Membrane</location>
        <topology evidence="1">Multi-pass membrane protein</topology>
    </subcellularLocation>
</comment>
<evidence type="ECO:0000256" key="5">
    <source>
        <dbReference type="SAM" id="Phobius"/>
    </source>
</evidence>
<proteinExistence type="predicted"/>
<evidence type="ECO:0000256" key="4">
    <source>
        <dbReference type="ARBA" id="ARBA00023136"/>
    </source>
</evidence>